<protein>
    <recommendedName>
        <fullName evidence="5">Paramecium surface antigen repeat-containing protein</fullName>
    </recommendedName>
</protein>
<dbReference type="EMBL" id="AJWJ01000102">
    <property type="protein sequence ID" value="KAF2075384.1"/>
    <property type="molecule type" value="Genomic_DNA"/>
</dbReference>
<gene>
    <name evidence="3" type="ORF">CYY_003308</name>
</gene>
<accession>A0A8J4PZX0</accession>
<dbReference type="PANTHER" id="PTHR33459:SF1">
    <property type="entry name" value="DICKKOPF N-TERMINAL CYSTEINE-RICH DOMAIN-CONTAINING PROTEIN"/>
    <property type="match status" value="1"/>
</dbReference>
<keyword evidence="4" id="KW-1185">Reference proteome</keyword>
<evidence type="ECO:0000313" key="3">
    <source>
        <dbReference type="EMBL" id="KAF2075384.1"/>
    </source>
</evidence>
<evidence type="ECO:0000256" key="2">
    <source>
        <dbReference type="SAM" id="SignalP"/>
    </source>
</evidence>
<feature type="signal peptide" evidence="2">
    <location>
        <begin position="1"/>
        <end position="21"/>
    </location>
</feature>
<sequence>MKKIILSILLIAICFTQYSSARLVCGDKTCGVDGAYCLSSAACGPNYFCEKKHCVASKPEGSICRENKECEMGLNCINDGRTMICRNTKYAGKDEDCKKTYNCMGNLKCVSGKCVSSIEQECKFHEDCHGSQYCRLGVCSQKLALGASCNVSLDVCENGFICGHNASSIIYDKGNCMPLFSKQNGDGCYSQFGECDMANGLICPATNGLVSSCQEQGGIQACSSNNDCDSVWETCECDHFARDATCTLKFHLEEQCKSSYHSFIQCAKENDCPITDIHKTSNLNSKSCLFKHCAQETSCFYASCLKKEFECGLPIDKTCPSIENPKPRLFSSSEKEPSEEMDIDKEDMVAHPKTKGGSDRNPEKFNSTGATTTASNSFEIVEGKHNNSGTNTKSSLIYSLLALIVVLMIIN</sequence>
<organism evidence="3 4">
    <name type="scientific">Polysphondylium violaceum</name>
    <dbReference type="NCBI Taxonomy" id="133409"/>
    <lineage>
        <taxon>Eukaryota</taxon>
        <taxon>Amoebozoa</taxon>
        <taxon>Evosea</taxon>
        <taxon>Eumycetozoa</taxon>
        <taxon>Dictyostelia</taxon>
        <taxon>Dictyosteliales</taxon>
        <taxon>Dictyosteliaceae</taxon>
        <taxon>Polysphondylium</taxon>
    </lineage>
</organism>
<dbReference type="PANTHER" id="PTHR33459">
    <property type="entry name" value="DD-GDCA PROTEIN"/>
    <property type="match status" value="1"/>
</dbReference>
<feature type="region of interest" description="Disordered" evidence="1">
    <location>
        <begin position="326"/>
        <end position="371"/>
    </location>
</feature>
<dbReference type="OrthoDB" id="20140at2759"/>
<feature type="chain" id="PRO_5035197519" description="Paramecium surface antigen repeat-containing protein" evidence="2">
    <location>
        <begin position="22"/>
        <end position="411"/>
    </location>
</feature>
<name>A0A8J4PZX0_9MYCE</name>
<feature type="compositionally biased region" description="Basic and acidic residues" evidence="1">
    <location>
        <begin position="346"/>
        <end position="363"/>
    </location>
</feature>
<dbReference type="InterPro" id="IPR052326">
    <property type="entry name" value="Diff-Dev_Assoc_Protein"/>
</dbReference>
<dbReference type="AlphaFoldDB" id="A0A8J4PZX0"/>
<evidence type="ECO:0000256" key="1">
    <source>
        <dbReference type="SAM" id="MobiDB-lite"/>
    </source>
</evidence>
<evidence type="ECO:0000313" key="4">
    <source>
        <dbReference type="Proteomes" id="UP000695562"/>
    </source>
</evidence>
<reference evidence="3" key="1">
    <citation type="submission" date="2020-01" db="EMBL/GenBank/DDBJ databases">
        <title>Development of genomics and gene disruption for Polysphondylium violaceum indicates a role for the polyketide synthase stlB in stalk morphogenesis.</title>
        <authorList>
            <person name="Narita B."/>
            <person name="Kawabe Y."/>
            <person name="Kin K."/>
            <person name="Saito T."/>
            <person name="Gibbs R."/>
            <person name="Kuspa A."/>
            <person name="Muzny D."/>
            <person name="Queller D."/>
            <person name="Richards S."/>
            <person name="Strassman J."/>
            <person name="Sucgang R."/>
            <person name="Worley K."/>
            <person name="Schaap P."/>
        </authorList>
    </citation>
    <scope>NUCLEOTIDE SEQUENCE</scope>
    <source>
        <strain evidence="3">QSvi11</strain>
    </source>
</reference>
<proteinExistence type="predicted"/>
<comment type="caution">
    <text evidence="3">The sequence shown here is derived from an EMBL/GenBank/DDBJ whole genome shotgun (WGS) entry which is preliminary data.</text>
</comment>
<evidence type="ECO:0008006" key="5">
    <source>
        <dbReference type="Google" id="ProtNLM"/>
    </source>
</evidence>
<dbReference type="Proteomes" id="UP000695562">
    <property type="component" value="Unassembled WGS sequence"/>
</dbReference>
<keyword evidence="2" id="KW-0732">Signal</keyword>